<dbReference type="EMBL" id="JANHOG010001987">
    <property type="protein sequence ID" value="KAJ3528879.1"/>
    <property type="molecule type" value="Genomic_DNA"/>
</dbReference>
<evidence type="ECO:0000313" key="1">
    <source>
        <dbReference type="EMBL" id="KAJ3528879.1"/>
    </source>
</evidence>
<proteinExistence type="predicted"/>
<comment type="caution">
    <text evidence="1">The sequence shown here is derived from an EMBL/GenBank/DDBJ whole genome shotgun (WGS) entry which is preliminary data.</text>
</comment>
<keyword evidence="2" id="KW-1185">Reference proteome</keyword>
<gene>
    <name evidence="1" type="ORF">NM688_g7934</name>
</gene>
<name>A0ACC1RZI5_9APHY</name>
<reference evidence="1" key="1">
    <citation type="submission" date="2022-07" db="EMBL/GenBank/DDBJ databases">
        <title>Genome Sequence of Phlebia brevispora.</title>
        <authorList>
            <person name="Buettner E."/>
        </authorList>
    </citation>
    <scope>NUCLEOTIDE SEQUENCE</scope>
    <source>
        <strain evidence="1">MPL23</strain>
    </source>
</reference>
<accession>A0ACC1RZI5</accession>
<sequence length="1166" mass="132451">MYAFVKEGWRLRKDMADRLEHAEQCAEWARNLKKARKEELDIIRQQRHADVRSRLIALGWGPELAILEAHRTYDIQNYPGVMEARKLTDRAWHEIKGPVVERLELVRDLVKQLKGREDDLLRALLFTAPSAPELSASNGRRTQTSETTPVVYKACIQVCIGTVHLQLFHVSAHRPDQVNLASLESEILYQTLGCPSVHDGVPHVHEEPVFELGVDVADPPSPQDDSLQSHSVSSTDVFTARKEYDCAYIYDNPIRRANPVTILALFMVVAVNIMGGVSRPLCNFILNCCIRILSLTMRDGHKGARSASSLTAYEERLLKEFPKDLRQVRNIFRLEPNNITYATCPRCSCLYPPIQPSSDTPKYSTTCTWRYPRYRKENTCGQVLVQFGAGRPFSVDKPIRPFAFRPLPDFISHLLSRSGLERRLEQPLAMNAEACVLEDLSQSPLISEALQRHQAEIRAPATDHPLYLVWGLCVDWFNPYGNKIAGTKQSAGMMALTCYNLPADIRYRTENMHLCGVIPGPKEPSREEMNHFLAPLVDDFLRMWDPGVYFSRTAKYEQGRRVFCLLVPLISDAPASKKISGMTSHSATLFCSLCRLPRADINNLDEQSWERITPEQHRQLADRWRQAESKAEQDRLLKQNGIRWSELLRLPYWDPTRFIIIDPMHNLLLGLIQFHCRVVLGFDVKQSAPEDCLSFTGRWSKGVDEAKLAEGRLLLAQASPTLSKLKELRLPNLLYLCRERHLWAVPGGKNGKLRINDLIEALLKPKYLKDYPEKPTENSVLLSSDLELPSHVDPTNFLTSELLAKIHRDMNTHLRPSWMKNLPRTFGSSSHGKLKADQWRTAMEFDLPMSLIEAWALREGSSHQSLIDNTMDLVLALQWATSPRISAFHVSRYMHHIKSYLEGLRRHISWIKLRPNHHYALHLGELMLRFGPTNSKPGHLEVTMMNTFCMAGNLRGFLSSSECPATLSECQELVDRYLTSFHELDHEPRAVTSEDEAKKRNEKTHKLDDQVYRALLSHLPPGSTVGPYASPLRHIVLDGVQYTTAHQSKRDSQVFFHATSNSIRAGYIREIFNIPRSSPAAEPHGSSACQTFVVICPYPEATIPACDNPFARYPDFKAIVCSKPRQGDIFVAPIRNIICHAGLHKTDGGNIVLKALERYIRTEAGA</sequence>
<organism evidence="1 2">
    <name type="scientific">Phlebia brevispora</name>
    <dbReference type="NCBI Taxonomy" id="194682"/>
    <lineage>
        <taxon>Eukaryota</taxon>
        <taxon>Fungi</taxon>
        <taxon>Dikarya</taxon>
        <taxon>Basidiomycota</taxon>
        <taxon>Agaricomycotina</taxon>
        <taxon>Agaricomycetes</taxon>
        <taxon>Polyporales</taxon>
        <taxon>Meruliaceae</taxon>
        <taxon>Phlebia</taxon>
    </lineage>
</organism>
<dbReference type="Proteomes" id="UP001148662">
    <property type="component" value="Unassembled WGS sequence"/>
</dbReference>
<evidence type="ECO:0000313" key="2">
    <source>
        <dbReference type="Proteomes" id="UP001148662"/>
    </source>
</evidence>
<protein>
    <submittedName>
        <fullName evidence="1">Uncharacterized protein</fullName>
    </submittedName>
</protein>